<comment type="subcellular location">
    <subcellularLocation>
        <location evidence="8">Cytoplasm</location>
    </subcellularLocation>
</comment>
<dbReference type="InterPro" id="IPR050203">
    <property type="entry name" value="Trp-tRNA_synthetase"/>
</dbReference>
<comment type="catalytic activity">
    <reaction evidence="7 8">
        <text>tRNA(Trp) + L-tryptophan + ATP = L-tryptophyl-tRNA(Trp) + AMP + diphosphate + H(+)</text>
        <dbReference type="Rhea" id="RHEA:24080"/>
        <dbReference type="Rhea" id="RHEA-COMP:9671"/>
        <dbReference type="Rhea" id="RHEA-COMP:9705"/>
        <dbReference type="ChEBI" id="CHEBI:15378"/>
        <dbReference type="ChEBI" id="CHEBI:30616"/>
        <dbReference type="ChEBI" id="CHEBI:33019"/>
        <dbReference type="ChEBI" id="CHEBI:57912"/>
        <dbReference type="ChEBI" id="CHEBI:78442"/>
        <dbReference type="ChEBI" id="CHEBI:78535"/>
        <dbReference type="ChEBI" id="CHEBI:456215"/>
        <dbReference type="EC" id="6.1.1.2"/>
    </reaction>
</comment>
<dbReference type="PROSITE" id="PS00178">
    <property type="entry name" value="AA_TRNA_LIGASE_I"/>
    <property type="match status" value="1"/>
</dbReference>
<comment type="subunit">
    <text evidence="8">Homodimer.</text>
</comment>
<keyword evidence="3 8" id="KW-0547">Nucleotide-binding</keyword>
<dbReference type="Pfam" id="PF00579">
    <property type="entry name" value="tRNA-synt_1b"/>
    <property type="match status" value="1"/>
</dbReference>
<gene>
    <name evidence="8 10" type="primary">trpS</name>
    <name evidence="10" type="ORF">KDA27_20215</name>
</gene>
<dbReference type="InterPro" id="IPR001412">
    <property type="entry name" value="aa-tRNA-synth_I_CS"/>
</dbReference>
<accession>A0A956NJ63</accession>
<evidence type="ECO:0000256" key="2">
    <source>
        <dbReference type="ARBA" id="ARBA00022598"/>
    </source>
</evidence>
<comment type="similarity">
    <text evidence="1 8 9">Belongs to the class-I aminoacyl-tRNA synthetase family.</text>
</comment>
<evidence type="ECO:0000256" key="7">
    <source>
        <dbReference type="ARBA" id="ARBA00049929"/>
    </source>
</evidence>
<feature type="binding site" evidence="8">
    <location>
        <begin position="8"/>
        <end position="10"/>
    </location>
    <ligand>
        <name>ATP</name>
        <dbReference type="ChEBI" id="CHEBI:30616"/>
    </ligand>
</feature>
<keyword evidence="5 8" id="KW-0648">Protein biosynthesis</keyword>
<dbReference type="FunFam" id="1.10.240.10:FF:000005">
    <property type="entry name" value="Tryptophan--tRNA ligase"/>
    <property type="match status" value="1"/>
</dbReference>
<dbReference type="AlphaFoldDB" id="A0A956NJ63"/>
<evidence type="ECO:0000313" key="10">
    <source>
        <dbReference type="EMBL" id="MCA9758130.1"/>
    </source>
</evidence>
<dbReference type="InterPro" id="IPR002305">
    <property type="entry name" value="aa-tRNA-synth_Ic"/>
</dbReference>
<dbReference type="PANTHER" id="PTHR43766">
    <property type="entry name" value="TRYPTOPHAN--TRNA LIGASE, MITOCHONDRIAL"/>
    <property type="match status" value="1"/>
</dbReference>
<protein>
    <recommendedName>
        <fullName evidence="8">Tryptophan--tRNA ligase</fullName>
        <ecNumber evidence="8">6.1.1.2</ecNumber>
    </recommendedName>
    <alternativeName>
        <fullName evidence="8">Tryptophanyl-tRNA synthetase</fullName>
        <shortName evidence="8">TrpRS</shortName>
    </alternativeName>
</protein>
<feature type="binding site" evidence="8">
    <location>
        <position position="131"/>
    </location>
    <ligand>
        <name>L-tryptophan</name>
        <dbReference type="ChEBI" id="CHEBI:57912"/>
    </ligand>
</feature>
<keyword evidence="2 8" id="KW-0436">Ligase</keyword>
<dbReference type="PANTHER" id="PTHR43766:SF1">
    <property type="entry name" value="TRYPTOPHAN--TRNA LIGASE, MITOCHONDRIAL"/>
    <property type="match status" value="1"/>
</dbReference>
<feature type="binding site" evidence="8">
    <location>
        <begin position="16"/>
        <end position="17"/>
    </location>
    <ligand>
        <name>ATP</name>
        <dbReference type="ChEBI" id="CHEBI:30616"/>
    </ligand>
</feature>
<dbReference type="SUPFAM" id="SSF52374">
    <property type="entry name" value="Nucleotidylyl transferase"/>
    <property type="match status" value="1"/>
</dbReference>
<feature type="short sequence motif" description="'HIGH' region" evidence="8">
    <location>
        <begin position="9"/>
        <end position="17"/>
    </location>
</feature>
<evidence type="ECO:0000256" key="4">
    <source>
        <dbReference type="ARBA" id="ARBA00022840"/>
    </source>
</evidence>
<dbReference type="CDD" id="cd00806">
    <property type="entry name" value="TrpRS_core"/>
    <property type="match status" value="1"/>
</dbReference>
<dbReference type="GO" id="GO:0004830">
    <property type="term" value="F:tryptophan-tRNA ligase activity"/>
    <property type="evidence" value="ECO:0007669"/>
    <property type="project" value="UniProtKB-UniRule"/>
</dbReference>
<comment type="caution">
    <text evidence="10">The sequence shown here is derived from an EMBL/GenBank/DDBJ whole genome shotgun (WGS) entry which is preliminary data.</text>
</comment>
<dbReference type="Gene3D" id="3.40.50.620">
    <property type="entry name" value="HUPs"/>
    <property type="match status" value="1"/>
</dbReference>
<dbReference type="GO" id="GO:0005524">
    <property type="term" value="F:ATP binding"/>
    <property type="evidence" value="ECO:0007669"/>
    <property type="project" value="UniProtKB-UniRule"/>
</dbReference>
<keyword evidence="4 8" id="KW-0067">ATP-binding</keyword>
<sequence length="330" mass="36912">MRILSGVKPTGRPHIGNYFGAIRQFVDLQHRGEGYYFVADLHALDEIRDRDRLQALSLDVTIDYLAFGLDPEKAVIWRQSDVPETSELQWILGTVTPMALLQRGHAYKDALAKDKNVDFGLFAYPVLMAADILLYLADGVPVGKDQTQHIEITRDIATKFNQTYCPEFDPQTGEGGVLKLPNGIYLEETAVVPGIDGQKMSKSYGNSIEPFADDKTLKKTIMKIVTDSTPLEEPKNPDTCNVYQLLKLFTTKDEQADIRKQYEAGGVGYGHFKTMLLDKVHEMFDEMRERRRALEADPVEVERILADGAERARETASQVLGGVKKACGLA</sequence>
<feature type="short sequence motif" description="'KMSKS' region" evidence="8">
    <location>
        <begin position="199"/>
        <end position="203"/>
    </location>
</feature>
<feature type="binding site" evidence="8">
    <location>
        <position position="192"/>
    </location>
    <ligand>
        <name>ATP</name>
        <dbReference type="ChEBI" id="CHEBI:30616"/>
    </ligand>
</feature>
<organism evidence="10 11">
    <name type="scientific">Eiseniibacteriota bacterium</name>
    <dbReference type="NCBI Taxonomy" id="2212470"/>
    <lineage>
        <taxon>Bacteria</taxon>
        <taxon>Candidatus Eiseniibacteriota</taxon>
    </lineage>
</organism>
<comment type="function">
    <text evidence="8">Catalyzes the attachment of tryptophan to tRNA(Trp).</text>
</comment>
<dbReference type="Proteomes" id="UP000739538">
    <property type="component" value="Unassembled WGS sequence"/>
</dbReference>
<dbReference type="GO" id="GO:0006436">
    <property type="term" value="P:tryptophanyl-tRNA aminoacylation"/>
    <property type="evidence" value="ECO:0007669"/>
    <property type="project" value="UniProtKB-UniRule"/>
</dbReference>
<name>A0A956NJ63_UNCEI</name>
<evidence type="ECO:0000256" key="5">
    <source>
        <dbReference type="ARBA" id="ARBA00022917"/>
    </source>
</evidence>
<keyword evidence="6 8" id="KW-0030">Aminoacyl-tRNA synthetase</keyword>
<dbReference type="GO" id="GO:0005829">
    <property type="term" value="C:cytosol"/>
    <property type="evidence" value="ECO:0007669"/>
    <property type="project" value="TreeGrafter"/>
</dbReference>
<feature type="binding site" evidence="8">
    <location>
        <begin position="143"/>
        <end position="145"/>
    </location>
    <ligand>
        <name>ATP</name>
        <dbReference type="ChEBI" id="CHEBI:30616"/>
    </ligand>
</feature>
<evidence type="ECO:0000256" key="3">
    <source>
        <dbReference type="ARBA" id="ARBA00022741"/>
    </source>
</evidence>
<dbReference type="InterPro" id="IPR002306">
    <property type="entry name" value="Trp-tRNA-ligase"/>
</dbReference>
<dbReference type="EMBL" id="JAGQHS010000145">
    <property type="protein sequence ID" value="MCA9758130.1"/>
    <property type="molecule type" value="Genomic_DNA"/>
</dbReference>
<evidence type="ECO:0000256" key="6">
    <source>
        <dbReference type="ARBA" id="ARBA00023146"/>
    </source>
</evidence>
<dbReference type="NCBIfam" id="TIGR00233">
    <property type="entry name" value="trpS"/>
    <property type="match status" value="1"/>
</dbReference>
<dbReference type="InterPro" id="IPR014729">
    <property type="entry name" value="Rossmann-like_a/b/a_fold"/>
</dbReference>
<feature type="binding site" evidence="8">
    <location>
        <begin position="199"/>
        <end position="203"/>
    </location>
    <ligand>
        <name>ATP</name>
        <dbReference type="ChEBI" id="CHEBI:30616"/>
    </ligand>
</feature>
<dbReference type="PRINTS" id="PR01039">
    <property type="entry name" value="TRNASYNTHTRP"/>
</dbReference>
<evidence type="ECO:0000256" key="8">
    <source>
        <dbReference type="HAMAP-Rule" id="MF_00140"/>
    </source>
</evidence>
<evidence type="ECO:0000256" key="9">
    <source>
        <dbReference type="RuleBase" id="RU363036"/>
    </source>
</evidence>
<keyword evidence="8" id="KW-0963">Cytoplasm</keyword>
<reference evidence="10" key="2">
    <citation type="journal article" date="2021" name="Microbiome">
        <title>Successional dynamics and alternative stable states in a saline activated sludge microbial community over 9 years.</title>
        <authorList>
            <person name="Wang Y."/>
            <person name="Ye J."/>
            <person name="Ju F."/>
            <person name="Liu L."/>
            <person name="Boyd J.A."/>
            <person name="Deng Y."/>
            <person name="Parks D.H."/>
            <person name="Jiang X."/>
            <person name="Yin X."/>
            <person name="Woodcroft B.J."/>
            <person name="Tyson G.W."/>
            <person name="Hugenholtz P."/>
            <person name="Polz M.F."/>
            <person name="Zhang T."/>
        </authorList>
    </citation>
    <scope>NUCLEOTIDE SEQUENCE</scope>
    <source>
        <strain evidence="10">HKST-UBA02</strain>
    </source>
</reference>
<evidence type="ECO:0000313" key="11">
    <source>
        <dbReference type="Proteomes" id="UP000739538"/>
    </source>
</evidence>
<reference evidence="10" key="1">
    <citation type="submission" date="2020-04" db="EMBL/GenBank/DDBJ databases">
        <authorList>
            <person name="Zhang T."/>
        </authorList>
    </citation>
    <scope>NUCLEOTIDE SEQUENCE</scope>
    <source>
        <strain evidence="10">HKST-UBA02</strain>
    </source>
</reference>
<dbReference type="HAMAP" id="MF_00140_B">
    <property type="entry name" value="Trp_tRNA_synth_B"/>
    <property type="match status" value="1"/>
</dbReference>
<proteinExistence type="inferred from homology"/>
<dbReference type="Gene3D" id="1.10.240.10">
    <property type="entry name" value="Tyrosyl-Transfer RNA Synthetase"/>
    <property type="match status" value="1"/>
</dbReference>
<dbReference type="EC" id="6.1.1.2" evidence="8"/>
<evidence type="ECO:0000256" key="1">
    <source>
        <dbReference type="ARBA" id="ARBA00005594"/>
    </source>
</evidence>
<dbReference type="InterPro" id="IPR024109">
    <property type="entry name" value="Trp-tRNA-ligase_bac-type"/>
</dbReference>